<name>A0AA36H5M0_CYLNA</name>
<feature type="binding site" evidence="7">
    <location>
        <position position="123"/>
    </location>
    <ligand>
        <name>S-adenosyl-L-methionine</name>
        <dbReference type="ChEBI" id="CHEBI:59789"/>
    </ligand>
</feature>
<feature type="binding site" evidence="7">
    <location>
        <position position="142"/>
    </location>
    <ligand>
        <name>S-adenosyl-L-methionine</name>
        <dbReference type="ChEBI" id="CHEBI:59789"/>
    </ligand>
</feature>
<evidence type="ECO:0000256" key="2">
    <source>
        <dbReference type="ARBA" id="ARBA00021134"/>
    </source>
</evidence>
<dbReference type="PANTHER" id="PTHR16121:SF2">
    <property type="entry name" value="CAP-SPECIFIC MRNA (NUCLEOSIDE-2'-O-)-METHYLTRANSFERASE 2"/>
    <property type="match status" value="1"/>
</dbReference>
<keyword evidence="4 7" id="KW-0808">Transferase</keyword>
<dbReference type="InterPro" id="IPR002877">
    <property type="entry name" value="RNA_MeTrfase_FtsJ_dom"/>
</dbReference>
<reference evidence="9" key="1">
    <citation type="submission" date="2023-07" db="EMBL/GenBank/DDBJ databases">
        <authorList>
            <consortium name="CYATHOMIX"/>
        </authorList>
    </citation>
    <scope>NUCLEOTIDE SEQUENCE</scope>
    <source>
        <strain evidence="9">N/A</strain>
    </source>
</reference>
<sequence>MARYCALDPSVTVEREFCIRRNGSWMECPLIESTSLEAVRDEIIKAKRQISEICREDDGLRKWRLHTKNTHPLSTAPKLLRDKYNCQGTSQAYCKFLEILRRYPLFRSSEMRLRSFHLCEAPGHFISSLDRFLCTFYPKVDWDWEANSFNPHHEGTSACDMLLEDDLIVRHPDHWHFGQDGSGDVRKWDSGYVSSLTRSGRYDLVTADGSLYTQDNPEEQESMTLPLLQAELTAAIGLLAHFGSLVVKIYTMYSQDTRLLIQKTASFFNDVYVFKPMSSKGGNSERYLVCLRFSGAAPLKSDGRNTENTLINCEIFFSKLQCSSIEANLATYCAISKEELNIYHDRILSEFQKRILAKYIAHPSRESRLNQEKVDRPWIDMFGKNYVEILKHVSDERSALEQLRIFDQEDVMREEEEELTNIIEIEFSAEELDFFEWDERRLIKEKVVVVSSPLNGILHSLFTPPILFRCLHYWKPNAVIDLCASFTSQSREPNHYAGSLVMHGDLLLDASKLRCFANWSFLLKSVLAGVRNEEIKRLEISWSELSVPFILSRLSASVICLLCVMFFQIHIGDKSGSIVFEKPNYSEDIPDSLESYLSLLDNLNSSTGEICCFVPLSMLAMFHPSFFNFNRQQWRKLLDSLKLDKRWTA</sequence>
<keyword evidence="10" id="KW-1185">Reference proteome</keyword>
<gene>
    <name evidence="9" type="ORF">CYNAS_LOCUS16194</name>
</gene>
<proteinExistence type="predicted"/>
<dbReference type="InterPro" id="IPR029063">
    <property type="entry name" value="SAM-dependent_MTases_sf"/>
</dbReference>
<evidence type="ECO:0000256" key="5">
    <source>
        <dbReference type="ARBA" id="ARBA00022691"/>
    </source>
</evidence>
<feature type="domain" description="Adrift-type SAM-dependent 2'-O-MTase" evidence="8">
    <location>
        <begin position="87"/>
        <end position="295"/>
    </location>
</feature>
<evidence type="ECO:0000256" key="4">
    <source>
        <dbReference type="ARBA" id="ARBA00022679"/>
    </source>
</evidence>
<feature type="active site" description="Proton acceptor" evidence="7">
    <location>
        <position position="248"/>
    </location>
</feature>
<dbReference type="SUPFAM" id="SSF53335">
    <property type="entry name" value="S-adenosyl-L-methionine-dependent methyltransferases"/>
    <property type="match status" value="1"/>
</dbReference>
<dbReference type="AlphaFoldDB" id="A0AA36H5M0"/>
<keyword evidence="5 7" id="KW-0949">S-adenosyl-L-methionine</keyword>
<accession>A0AA36H5M0</accession>
<evidence type="ECO:0000256" key="1">
    <source>
        <dbReference type="ARBA" id="ARBA00012770"/>
    </source>
</evidence>
<dbReference type="InterPro" id="IPR050851">
    <property type="entry name" value="mRNA_Cap_2O-Ribose_MeTrfase"/>
</dbReference>
<organism evidence="9 10">
    <name type="scientific">Cylicocyclus nassatus</name>
    <name type="common">Nematode worm</name>
    <dbReference type="NCBI Taxonomy" id="53992"/>
    <lineage>
        <taxon>Eukaryota</taxon>
        <taxon>Metazoa</taxon>
        <taxon>Ecdysozoa</taxon>
        <taxon>Nematoda</taxon>
        <taxon>Chromadorea</taxon>
        <taxon>Rhabditida</taxon>
        <taxon>Rhabditina</taxon>
        <taxon>Rhabditomorpha</taxon>
        <taxon>Strongyloidea</taxon>
        <taxon>Strongylidae</taxon>
        <taxon>Cylicocyclus</taxon>
    </lineage>
</organism>
<dbReference type="PANTHER" id="PTHR16121">
    <property type="entry name" value="CAP-SPECIFIC MRNA (NUCLEOSIDE-2'-O-)-METHYLTRANSFERASE 1-RELATED"/>
    <property type="match status" value="1"/>
</dbReference>
<dbReference type="PROSITE" id="PS51614">
    <property type="entry name" value="SAM_MT_ADRIFT"/>
    <property type="match status" value="1"/>
</dbReference>
<dbReference type="GO" id="GO:0032259">
    <property type="term" value="P:methylation"/>
    <property type="evidence" value="ECO:0007669"/>
    <property type="project" value="UniProtKB-KW"/>
</dbReference>
<dbReference type="GO" id="GO:0006370">
    <property type="term" value="P:7-methylguanosine mRNA capping"/>
    <property type="evidence" value="ECO:0007669"/>
    <property type="project" value="TreeGrafter"/>
</dbReference>
<comment type="caution">
    <text evidence="9">The sequence shown here is derived from an EMBL/GenBank/DDBJ whole genome shotgun (WGS) entry which is preliminary data.</text>
</comment>
<dbReference type="Pfam" id="PF01728">
    <property type="entry name" value="FtsJ"/>
    <property type="match status" value="1"/>
</dbReference>
<dbReference type="GO" id="GO:0005634">
    <property type="term" value="C:nucleus"/>
    <property type="evidence" value="ECO:0007669"/>
    <property type="project" value="TreeGrafter"/>
</dbReference>
<dbReference type="GO" id="GO:0120550">
    <property type="term" value="F:methyltransferase cap2 activity"/>
    <property type="evidence" value="ECO:0007669"/>
    <property type="project" value="UniProtKB-EC"/>
</dbReference>
<dbReference type="GO" id="GO:0005737">
    <property type="term" value="C:cytoplasm"/>
    <property type="evidence" value="ECO:0007669"/>
    <property type="project" value="TreeGrafter"/>
</dbReference>
<dbReference type="EC" id="2.1.1.296" evidence="1"/>
<dbReference type="EMBL" id="CATQJL010000305">
    <property type="protein sequence ID" value="CAJ0604211.1"/>
    <property type="molecule type" value="Genomic_DNA"/>
</dbReference>
<protein>
    <recommendedName>
        <fullName evidence="2">Cap-specific mRNA (nucleoside-2'-O-)-methyltransferase 2</fullName>
        <ecNumber evidence="1">2.1.1.296</ecNumber>
    </recommendedName>
</protein>
<dbReference type="Proteomes" id="UP001176961">
    <property type="component" value="Unassembled WGS sequence"/>
</dbReference>
<evidence type="ECO:0000256" key="6">
    <source>
        <dbReference type="ARBA" id="ARBA00049477"/>
    </source>
</evidence>
<keyword evidence="3 7" id="KW-0489">Methyltransferase</keyword>
<feature type="binding site" evidence="7">
    <location>
        <position position="208"/>
    </location>
    <ligand>
        <name>S-adenosyl-L-methionine</name>
        <dbReference type="ChEBI" id="CHEBI:59789"/>
    </ligand>
</feature>
<dbReference type="GO" id="GO:0004483">
    <property type="term" value="F:methyltransferase cap1 activity"/>
    <property type="evidence" value="ECO:0007669"/>
    <property type="project" value="UniProtKB-ARBA"/>
</dbReference>
<comment type="catalytic activity">
    <reaction evidence="6">
        <text>a 5'-end (N(7)-methyl 5'-triphosphoguanosine)-(2'-O-methyl-ribonucleoside)-(ribonucleotide) in mRNA + S-adenosyl-L-methionine = a 5'-end (N(7)-methyl 5'-triphosphoguanosine)-(2'-O-methyl-ribonucleoside)-(2'-O-methyl-ribonucleotide) in mRNA + S-adenosyl-L-homocysteine + H(+)</text>
        <dbReference type="Rhea" id="RHEA:67024"/>
        <dbReference type="Rhea" id="RHEA-COMP:17169"/>
        <dbReference type="Rhea" id="RHEA-COMP:17170"/>
        <dbReference type="ChEBI" id="CHEBI:15378"/>
        <dbReference type="ChEBI" id="CHEBI:57856"/>
        <dbReference type="ChEBI" id="CHEBI:59789"/>
        <dbReference type="ChEBI" id="CHEBI:167612"/>
        <dbReference type="ChEBI" id="CHEBI:167614"/>
        <dbReference type="EC" id="2.1.1.296"/>
    </reaction>
</comment>
<evidence type="ECO:0000256" key="3">
    <source>
        <dbReference type="ARBA" id="ARBA00022603"/>
    </source>
</evidence>
<evidence type="ECO:0000256" key="7">
    <source>
        <dbReference type="PROSITE-ProRule" id="PRU00946"/>
    </source>
</evidence>
<evidence type="ECO:0000259" key="8">
    <source>
        <dbReference type="PROSITE" id="PS51614"/>
    </source>
</evidence>
<dbReference type="InterPro" id="IPR025807">
    <property type="entry name" value="Adrift-typ_MeTrfase"/>
</dbReference>
<evidence type="ECO:0000313" key="9">
    <source>
        <dbReference type="EMBL" id="CAJ0604211.1"/>
    </source>
</evidence>
<evidence type="ECO:0000313" key="10">
    <source>
        <dbReference type="Proteomes" id="UP001176961"/>
    </source>
</evidence>
<dbReference type="Gene3D" id="3.40.50.12760">
    <property type="match status" value="1"/>
</dbReference>